<dbReference type="PROSITE" id="PS00028">
    <property type="entry name" value="ZINC_FINGER_C2H2_1"/>
    <property type="match status" value="1"/>
</dbReference>
<feature type="region of interest" description="Disordered" evidence="7">
    <location>
        <begin position="256"/>
        <end position="320"/>
    </location>
</feature>
<evidence type="ECO:0000256" key="4">
    <source>
        <dbReference type="ARBA" id="ARBA00022833"/>
    </source>
</evidence>
<dbReference type="GO" id="GO:0005634">
    <property type="term" value="C:nucleus"/>
    <property type="evidence" value="ECO:0007669"/>
    <property type="project" value="UniProtKB-SubCell"/>
</dbReference>
<feature type="compositionally biased region" description="Acidic residues" evidence="7">
    <location>
        <begin position="310"/>
        <end position="320"/>
    </location>
</feature>
<feature type="domain" description="C2H2-type" evidence="8">
    <location>
        <begin position="120"/>
        <end position="147"/>
    </location>
</feature>
<dbReference type="Pfam" id="PF13912">
    <property type="entry name" value="zf-C2H2_6"/>
    <property type="match status" value="1"/>
</dbReference>
<dbReference type="SUPFAM" id="SSF57667">
    <property type="entry name" value="beta-beta-alpha zinc fingers"/>
    <property type="match status" value="1"/>
</dbReference>
<evidence type="ECO:0000259" key="8">
    <source>
        <dbReference type="PROSITE" id="PS50157"/>
    </source>
</evidence>
<name>A0ABD1MNA3_9FABA</name>
<keyword evidence="3 6" id="KW-0863">Zinc-finger</keyword>
<feature type="compositionally biased region" description="Polar residues" evidence="7">
    <location>
        <begin position="1"/>
        <end position="22"/>
    </location>
</feature>
<accession>A0ABD1MNA3</accession>
<dbReference type="InterPro" id="IPR013087">
    <property type="entry name" value="Znf_C2H2_type"/>
</dbReference>
<keyword evidence="2" id="KW-0479">Metal-binding</keyword>
<keyword evidence="4" id="KW-0862">Zinc</keyword>
<comment type="caution">
    <text evidence="9">The sequence shown here is derived from an EMBL/GenBank/DDBJ whole genome shotgun (WGS) entry which is preliminary data.</text>
</comment>
<dbReference type="EMBL" id="JBGMDY010000004">
    <property type="protein sequence ID" value="KAL2337285.1"/>
    <property type="molecule type" value="Genomic_DNA"/>
</dbReference>
<sequence length="320" mass="34950">MASSSQNKFQACPSEASSISEGNSHKPCFEEEKNDDEVTLKGKDVKSAQDQTSNSDSHKVLDFIKLSKDESVCGSNVELDFFNPIMSVGGSSNSCRANNYEGRDENNHEEKEKSSEAKTFSCSFCKKEFSSSQALGGHQNAHKQERALAKRRQGIDVGAFGHPHYVYYPYASHSYYGSYNRALGVRMESMIHKPSYPSSSLGFRFGQGWSRQDMLNPSLDRLRMEGLQANGGVRILGSSDTTLKTQDDHGIIGQIPTSRAQDGHGTIGHIPFLGESSTNNVPTKSNSAPLSTIGGDHNHSKQEGTSNPDSSDEIDLSLKL</sequence>
<protein>
    <recommendedName>
        <fullName evidence="8">C2H2-type domain-containing protein</fullName>
    </recommendedName>
</protein>
<evidence type="ECO:0000256" key="7">
    <source>
        <dbReference type="SAM" id="MobiDB-lite"/>
    </source>
</evidence>
<evidence type="ECO:0000313" key="9">
    <source>
        <dbReference type="EMBL" id="KAL2337285.1"/>
    </source>
</evidence>
<evidence type="ECO:0000256" key="6">
    <source>
        <dbReference type="PROSITE-ProRule" id="PRU00042"/>
    </source>
</evidence>
<evidence type="ECO:0000256" key="3">
    <source>
        <dbReference type="ARBA" id="ARBA00022771"/>
    </source>
</evidence>
<dbReference type="Gene3D" id="3.30.160.60">
    <property type="entry name" value="Classic Zinc Finger"/>
    <property type="match status" value="1"/>
</dbReference>
<dbReference type="PROSITE" id="PS50157">
    <property type="entry name" value="ZINC_FINGER_C2H2_2"/>
    <property type="match status" value="1"/>
</dbReference>
<dbReference type="PANTHER" id="PTHR47287">
    <property type="entry name" value="C2H2 AND C2HC ZINC FINGERS SUPERFAMILY PROTEIN"/>
    <property type="match status" value="1"/>
</dbReference>
<feature type="region of interest" description="Disordered" evidence="7">
    <location>
        <begin position="1"/>
        <end position="57"/>
    </location>
</feature>
<evidence type="ECO:0000256" key="1">
    <source>
        <dbReference type="ARBA" id="ARBA00004123"/>
    </source>
</evidence>
<evidence type="ECO:0000313" key="10">
    <source>
        <dbReference type="Proteomes" id="UP001603857"/>
    </source>
</evidence>
<gene>
    <name evidence="9" type="ORF">Fmac_011731</name>
</gene>
<organism evidence="9 10">
    <name type="scientific">Flemingia macrophylla</name>
    <dbReference type="NCBI Taxonomy" id="520843"/>
    <lineage>
        <taxon>Eukaryota</taxon>
        <taxon>Viridiplantae</taxon>
        <taxon>Streptophyta</taxon>
        <taxon>Embryophyta</taxon>
        <taxon>Tracheophyta</taxon>
        <taxon>Spermatophyta</taxon>
        <taxon>Magnoliopsida</taxon>
        <taxon>eudicotyledons</taxon>
        <taxon>Gunneridae</taxon>
        <taxon>Pentapetalae</taxon>
        <taxon>rosids</taxon>
        <taxon>fabids</taxon>
        <taxon>Fabales</taxon>
        <taxon>Fabaceae</taxon>
        <taxon>Papilionoideae</taxon>
        <taxon>50 kb inversion clade</taxon>
        <taxon>NPAAA clade</taxon>
        <taxon>indigoferoid/millettioid clade</taxon>
        <taxon>Phaseoleae</taxon>
        <taxon>Flemingia</taxon>
    </lineage>
</organism>
<proteinExistence type="predicted"/>
<dbReference type="InterPro" id="IPR044246">
    <property type="entry name" value="ZFP3-like"/>
</dbReference>
<dbReference type="AlphaFoldDB" id="A0ABD1MNA3"/>
<reference evidence="9 10" key="1">
    <citation type="submission" date="2024-08" db="EMBL/GenBank/DDBJ databases">
        <title>Insights into the chromosomal genome structure of Flemingia macrophylla.</title>
        <authorList>
            <person name="Ding Y."/>
            <person name="Zhao Y."/>
            <person name="Bi W."/>
            <person name="Wu M."/>
            <person name="Zhao G."/>
            <person name="Gong Y."/>
            <person name="Li W."/>
            <person name="Zhang P."/>
        </authorList>
    </citation>
    <scope>NUCLEOTIDE SEQUENCE [LARGE SCALE GENOMIC DNA]</scope>
    <source>
        <strain evidence="9">DYQJB</strain>
        <tissue evidence="9">Leaf</tissue>
    </source>
</reference>
<feature type="compositionally biased region" description="Basic and acidic residues" evidence="7">
    <location>
        <begin position="23"/>
        <end position="47"/>
    </location>
</feature>
<keyword evidence="10" id="KW-1185">Reference proteome</keyword>
<keyword evidence="5" id="KW-0539">Nucleus</keyword>
<comment type="subcellular location">
    <subcellularLocation>
        <location evidence="1">Nucleus</location>
    </subcellularLocation>
</comment>
<dbReference type="PANTHER" id="PTHR47287:SF9">
    <property type="entry name" value="ZINC FINGER PROTEIN 4-LIKE"/>
    <property type="match status" value="1"/>
</dbReference>
<dbReference type="Proteomes" id="UP001603857">
    <property type="component" value="Unassembled WGS sequence"/>
</dbReference>
<evidence type="ECO:0000256" key="5">
    <source>
        <dbReference type="ARBA" id="ARBA00023242"/>
    </source>
</evidence>
<evidence type="ECO:0000256" key="2">
    <source>
        <dbReference type="ARBA" id="ARBA00022723"/>
    </source>
</evidence>
<dbReference type="GO" id="GO:0008270">
    <property type="term" value="F:zinc ion binding"/>
    <property type="evidence" value="ECO:0007669"/>
    <property type="project" value="UniProtKB-KW"/>
</dbReference>
<dbReference type="InterPro" id="IPR036236">
    <property type="entry name" value="Znf_C2H2_sf"/>
</dbReference>
<feature type="compositionally biased region" description="Polar residues" evidence="7">
    <location>
        <begin position="275"/>
        <end position="290"/>
    </location>
</feature>